<reference evidence="1" key="1">
    <citation type="submission" date="2023-07" db="EMBL/GenBank/DDBJ databases">
        <authorList>
            <consortium name="AG Swart"/>
            <person name="Singh M."/>
            <person name="Singh A."/>
            <person name="Seah K."/>
            <person name="Emmerich C."/>
        </authorList>
    </citation>
    <scope>NUCLEOTIDE SEQUENCE</scope>
    <source>
        <strain evidence="1">DP1</strain>
    </source>
</reference>
<keyword evidence="2" id="KW-1185">Reference proteome</keyword>
<accession>A0AAD1XNF8</accession>
<sequence length="348" mass="40828">MITDLRNKEVQIYSCLDQSDTHSTKSIADDENYAIMLMSSQEESFVKLPSLNSALKTDYLPIEFGQDLRPLLPLPEKSKGEEHLMEDSNGKIYCTTLPPLKIPCEKQADILSFEELNMGELSHHLEKENIPDTQGERALTLHKEMFENSMMKYTSISKIIAEYVLPKWTQYLFLKNQRKEACTAKRRADTYKKKIGRDLREFYRILFRRRFHLSEYKTLEGVKSCVKKVFSELGFAITKEDLSDYHLFRYLHQTHKSTSNKDLEGFKLSQDSPFRSVEKYNDTRYNDFLTHTLGSQLFYFVFKNFDKEYFPSIKSEVRPTVNKMVTQILSFYEETQEISNLKGAKTSF</sequence>
<evidence type="ECO:0000313" key="1">
    <source>
        <dbReference type="EMBL" id="CAI2375839.1"/>
    </source>
</evidence>
<organism evidence="1 2">
    <name type="scientific">Euplotes crassus</name>
    <dbReference type="NCBI Taxonomy" id="5936"/>
    <lineage>
        <taxon>Eukaryota</taxon>
        <taxon>Sar</taxon>
        <taxon>Alveolata</taxon>
        <taxon>Ciliophora</taxon>
        <taxon>Intramacronucleata</taxon>
        <taxon>Spirotrichea</taxon>
        <taxon>Hypotrichia</taxon>
        <taxon>Euplotida</taxon>
        <taxon>Euplotidae</taxon>
        <taxon>Moneuplotes</taxon>
    </lineage>
</organism>
<dbReference type="EMBL" id="CAMPGE010017345">
    <property type="protein sequence ID" value="CAI2375839.1"/>
    <property type="molecule type" value="Genomic_DNA"/>
</dbReference>
<comment type="caution">
    <text evidence="1">The sequence shown here is derived from an EMBL/GenBank/DDBJ whole genome shotgun (WGS) entry which is preliminary data.</text>
</comment>
<name>A0AAD1XNF8_EUPCR</name>
<dbReference type="Proteomes" id="UP001295684">
    <property type="component" value="Unassembled WGS sequence"/>
</dbReference>
<evidence type="ECO:0000313" key="2">
    <source>
        <dbReference type="Proteomes" id="UP001295684"/>
    </source>
</evidence>
<dbReference type="AlphaFoldDB" id="A0AAD1XNF8"/>
<protein>
    <submittedName>
        <fullName evidence="1">Uncharacterized protein</fullName>
    </submittedName>
</protein>
<proteinExistence type="predicted"/>
<gene>
    <name evidence="1" type="ORF">ECRASSUSDP1_LOCUS17204</name>
</gene>